<dbReference type="OrthoDB" id="36967at2157"/>
<feature type="transmembrane region" description="Helical" evidence="1">
    <location>
        <begin position="136"/>
        <end position="157"/>
    </location>
</feature>
<sequence>MLVSNIFLTAFYERSGFQPLGIVLSFVPVISVSETLAFAIGLRNLVFVTGDHLYRGSIISFLTMPVKRELLFLFVYVTDNFVPLAIWVLTEFLYSYLSGIGVPSLLLVTFVVGYFFSENLVFFLTLLFRSPGVSTLLAMFILGGVFVFGGAILYYQLLQGATTGLYALSFSNPFVLWIANSLGKDLVPEIVTGLLVDGILGTLFLLVDFMMFRRLEL</sequence>
<dbReference type="KEGG" id="mten:GWK48_02730"/>
<feature type="transmembrane region" description="Helical" evidence="1">
    <location>
        <begin position="96"/>
        <end position="116"/>
    </location>
</feature>
<reference evidence="2 3" key="1">
    <citation type="submission" date="2020-02" db="EMBL/GenBank/DDBJ databases">
        <title>Comparative genome analysis reveals the metabolism and evolution of the thermophilic archaeal genus Metallosphaera.</title>
        <authorList>
            <person name="Jiang C."/>
        </authorList>
    </citation>
    <scope>NUCLEOTIDE SEQUENCE [LARGE SCALE GENOMIC DNA]</scope>
    <source>
        <strain evidence="2 3">Ric-A</strain>
    </source>
</reference>
<feature type="transmembrane region" description="Helical" evidence="1">
    <location>
        <begin position="163"/>
        <end position="182"/>
    </location>
</feature>
<feature type="transmembrane region" description="Helical" evidence="1">
    <location>
        <begin position="194"/>
        <end position="212"/>
    </location>
</feature>
<keyword evidence="1" id="KW-1133">Transmembrane helix</keyword>
<evidence type="ECO:0000256" key="1">
    <source>
        <dbReference type="SAM" id="Phobius"/>
    </source>
</evidence>
<evidence type="ECO:0000313" key="3">
    <source>
        <dbReference type="Proteomes" id="UP000509301"/>
    </source>
</evidence>
<feature type="transmembrane region" description="Helical" evidence="1">
    <location>
        <begin position="70"/>
        <end position="90"/>
    </location>
</feature>
<organism evidence="2 3">
    <name type="scientific">Metallosphaera tengchongensis</name>
    <dbReference type="NCBI Taxonomy" id="1532350"/>
    <lineage>
        <taxon>Archaea</taxon>
        <taxon>Thermoproteota</taxon>
        <taxon>Thermoprotei</taxon>
        <taxon>Sulfolobales</taxon>
        <taxon>Sulfolobaceae</taxon>
        <taxon>Metallosphaera</taxon>
    </lineage>
</organism>
<keyword evidence="3" id="KW-1185">Reference proteome</keyword>
<dbReference type="AlphaFoldDB" id="A0A6N0NXI4"/>
<keyword evidence="1" id="KW-0812">Transmembrane</keyword>
<evidence type="ECO:0000313" key="2">
    <source>
        <dbReference type="EMBL" id="QKR00957.1"/>
    </source>
</evidence>
<protein>
    <submittedName>
        <fullName evidence="2">Uncharacterized protein</fullName>
    </submittedName>
</protein>
<feature type="transmembrane region" description="Helical" evidence="1">
    <location>
        <begin position="20"/>
        <end position="49"/>
    </location>
</feature>
<accession>A0A6N0NXI4</accession>
<dbReference type="EMBL" id="CP049074">
    <property type="protein sequence ID" value="QKR00957.1"/>
    <property type="molecule type" value="Genomic_DNA"/>
</dbReference>
<keyword evidence="1" id="KW-0472">Membrane</keyword>
<name>A0A6N0NXI4_9CREN</name>
<dbReference type="Proteomes" id="UP000509301">
    <property type="component" value="Chromosome"/>
</dbReference>
<proteinExistence type="predicted"/>
<gene>
    <name evidence="2" type="ORF">GWK48_02730</name>
</gene>